<feature type="region of interest" description="Disordered" evidence="1">
    <location>
        <begin position="109"/>
        <end position="167"/>
    </location>
</feature>
<evidence type="ECO:0000313" key="3">
    <source>
        <dbReference type="Proteomes" id="UP000053477"/>
    </source>
</evidence>
<gene>
    <name evidence="2" type="ORF">SCHPADRAFT_760806</name>
</gene>
<feature type="region of interest" description="Disordered" evidence="1">
    <location>
        <begin position="239"/>
        <end position="258"/>
    </location>
</feature>
<accession>A0A0H2QXQ2</accession>
<feature type="region of interest" description="Disordered" evidence="1">
    <location>
        <begin position="1"/>
        <end position="26"/>
    </location>
</feature>
<proteinExistence type="predicted"/>
<feature type="compositionally biased region" description="Basic and acidic residues" evidence="1">
    <location>
        <begin position="109"/>
        <end position="137"/>
    </location>
</feature>
<name>A0A0H2QXQ2_9AGAM</name>
<dbReference type="Proteomes" id="UP000053477">
    <property type="component" value="Unassembled WGS sequence"/>
</dbReference>
<dbReference type="AlphaFoldDB" id="A0A0H2QXQ2"/>
<feature type="compositionally biased region" description="Polar residues" evidence="1">
    <location>
        <begin position="138"/>
        <end position="149"/>
    </location>
</feature>
<reference evidence="2 3" key="1">
    <citation type="submission" date="2015-04" db="EMBL/GenBank/DDBJ databases">
        <title>Complete genome sequence of Schizopora paradoxa KUC8140, a cosmopolitan wood degrader in East Asia.</title>
        <authorList>
            <consortium name="DOE Joint Genome Institute"/>
            <person name="Min B."/>
            <person name="Park H."/>
            <person name="Jang Y."/>
            <person name="Kim J.-J."/>
            <person name="Kim K.H."/>
            <person name="Pangilinan J."/>
            <person name="Lipzen A."/>
            <person name="Riley R."/>
            <person name="Grigoriev I.V."/>
            <person name="Spatafora J.W."/>
            <person name="Choi I.-G."/>
        </authorList>
    </citation>
    <scope>NUCLEOTIDE SEQUENCE [LARGE SCALE GENOMIC DNA]</scope>
    <source>
        <strain evidence="2 3">KUC8140</strain>
    </source>
</reference>
<keyword evidence="3" id="KW-1185">Reference proteome</keyword>
<sequence length="278" mass="31395">MQEHTTNSIRRQRCSAPPQLIPHNADTRVGAPHCRISGVGIYLRRAVRVNWSVSAKSYEQRLHTYLILPRLTFELRGLKCCVRRAADPSLSGRATSDIRPSFALVDELRVSTDDKSPPHPNLELRDRECHVRRRNEVGESTSTRRSQGDSLPVGKANTRPRPAARSTISRHLGARALHLPAQNSPPRRPQNFAPALLFEIRNTKEISQVDVKDTYVHAHEPSKILGEFVSMTMASHVAGRPVPTSAGRRRNKRTGGVSIEKQRGRRAWRRRCVRENGR</sequence>
<dbReference type="InParanoid" id="A0A0H2QXQ2"/>
<organism evidence="2 3">
    <name type="scientific">Schizopora paradoxa</name>
    <dbReference type="NCBI Taxonomy" id="27342"/>
    <lineage>
        <taxon>Eukaryota</taxon>
        <taxon>Fungi</taxon>
        <taxon>Dikarya</taxon>
        <taxon>Basidiomycota</taxon>
        <taxon>Agaricomycotina</taxon>
        <taxon>Agaricomycetes</taxon>
        <taxon>Hymenochaetales</taxon>
        <taxon>Schizoporaceae</taxon>
        <taxon>Schizopora</taxon>
    </lineage>
</organism>
<evidence type="ECO:0000313" key="2">
    <source>
        <dbReference type="EMBL" id="KLO04144.1"/>
    </source>
</evidence>
<protein>
    <submittedName>
        <fullName evidence="2">Uncharacterized protein</fullName>
    </submittedName>
</protein>
<dbReference type="EMBL" id="KQ086678">
    <property type="protein sequence ID" value="KLO04144.1"/>
    <property type="molecule type" value="Genomic_DNA"/>
</dbReference>
<evidence type="ECO:0000256" key="1">
    <source>
        <dbReference type="SAM" id="MobiDB-lite"/>
    </source>
</evidence>